<feature type="region of interest" description="Disordered" evidence="1">
    <location>
        <begin position="1"/>
        <end position="28"/>
    </location>
</feature>
<evidence type="ECO:0000313" key="2">
    <source>
        <dbReference type="EMBL" id="UUP19726.1"/>
    </source>
</evidence>
<sequence length="152" mass="16034">MTIDGAVAREPLTDRPSADCDETAGDSGPRHGVTVIVCSSCRHPGETDVSPRPGSLLAADTRRAGENSQVSVRHVACLGNCKRGLSAAILKPGAWSYVFGELTTDSGADLIAGAELFARSADGFMPFRARPESLKRGLIARVPNFDNLKDLP</sequence>
<reference evidence="2 3" key="1">
    <citation type="submission" date="2018-07" db="EMBL/GenBank/DDBJ databases">
        <title>Genome sequence of Nitratireductor thuwali#1536.</title>
        <authorList>
            <person name="Michoud G."/>
            <person name="Merlino G."/>
            <person name="Sefrji F.O."/>
            <person name="Daffonchio D."/>
        </authorList>
    </citation>
    <scope>NUCLEOTIDE SEQUENCE [LARGE SCALE GENOMIC DNA]</scope>
    <source>
        <strain evidence="2 3">Nit1536</strain>
        <plasmid evidence="2 3">p1536_1</plasmid>
    </source>
</reference>
<protein>
    <recommendedName>
        <fullName evidence="4">DUF1636 domain-containing protein</fullName>
    </recommendedName>
</protein>
<dbReference type="RefSeq" id="WP_338532181.1">
    <property type="nucleotide sequence ID" value="NZ_CP030942.1"/>
</dbReference>
<geneLocation type="plasmid" evidence="2 3">
    <name>p1536_1</name>
</geneLocation>
<accession>A0ABY5MQX9</accession>
<gene>
    <name evidence="2" type="ORF">NTH_04240</name>
</gene>
<evidence type="ECO:0008006" key="4">
    <source>
        <dbReference type="Google" id="ProtNLM"/>
    </source>
</evidence>
<evidence type="ECO:0000256" key="1">
    <source>
        <dbReference type="SAM" id="MobiDB-lite"/>
    </source>
</evidence>
<dbReference type="Pfam" id="PF07845">
    <property type="entry name" value="DUF1636"/>
    <property type="match status" value="1"/>
</dbReference>
<proteinExistence type="predicted"/>
<dbReference type="InterPro" id="IPR012863">
    <property type="entry name" value="DUF1636"/>
</dbReference>
<name>A0ABY5MQX9_9HYPH</name>
<evidence type="ECO:0000313" key="3">
    <source>
        <dbReference type="Proteomes" id="UP001342418"/>
    </source>
</evidence>
<keyword evidence="3" id="KW-1185">Reference proteome</keyword>
<dbReference type="EMBL" id="CP030942">
    <property type="protein sequence ID" value="UUP19726.1"/>
    <property type="molecule type" value="Genomic_DNA"/>
</dbReference>
<dbReference type="Proteomes" id="UP001342418">
    <property type="component" value="Plasmid p1536_1"/>
</dbReference>
<organism evidence="2 3">
    <name type="scientific">Nitratireductor thuwali</name>
    <dbReference type="NCBI Taxonomy" id="2267699"/>
    <lineage>
        <taxon>Bacteria</taxon>
        <taxon>Pseudomonadati</taxon>
        <taxon>Pseudomonadota</taxon>
        <taxon>Alphaproteobacteria</taxon>
        <taxon>Hyphomicrobiales</taxon>
        <taxon>Phyllobacteriaceae</taxon>
        <taxon>Nitratireductor</taxon>
    </lineage>
</organism>
<keyword evidence="2" id="KW-0614">Plasmid</keyword>